<dbReference type="EMBL" id="JTDE01003862">
    <property type="protein sequence ID" value="KAF7255562.1"/>
    <property type="molecule type" value="Genomic_DNA"/>
</dbReference>
<comment type="caution">
    <text evidence="2">The sequence shown here is derived from an EMBL/GenBank/DDBJ whole genome shotgun (WGS) entry which is preliminary data.</text>
</comment>
<gene>
    <name evidence="2" type="ORF">EG68_09531</name>
</gene>
<dbReference type="PANTHER" id="PTHR22619">
    <property type="entry name" value="ZINC FINGER SWIM DOMAIN CONTAINING PROTEIN 4, 5, 6"/>
    <property type="match status" value="1"/>
</dbReference>
<dbReference type="OrthoDB" id="10013584at2759"/>
<protein>
    <submittedName>
        <fullName evidence="2">Uncharacterized protein</fullName>
    </submittedName>
</protein>
<name>A0A8S9YLH2_9TREM</name>
<proteinExistence type="predicted"/>
<reference evidence="2" key="1">
    <citation type="submission" date="2019-07" db="EMBL/GenBank/DDBJ databases">
        <title>Annotation for the trematode Paragonimus miyazaki's.</title>
        <authorList>
            <person name="Choi Y.-J."/>
        </authorList>
    </citation>
    <scope>NUCLEOTIDE SEQUENCE</scope>
    <source>
        <strain evidence="2">Japan</strain>
    </source>
</reference>
<sequence>MDRGQLQKFAQYLIASHPNKVLPSAQLLADQLLQPESNINKTSGAPDPTAGASLEDVAAWYLDEMGVRDQLRTELANLASAGSVSGITGYVNSGANNTNNSARNTSGLSAAALTVISGMGHSGTSVNHVRGSSNSVDVNRMVEAGSTQLSNAEGANLEATSHISDSGKIILFTFSMVAVTESFYVCFTSLLRHTVHNLMKVGYACQTTG</sequence>
<organism evidence="2 3">
    <name type="scientific">Paragonimus skrjabini miyazakii</name>
    <dbReference type="NCBI Taxonomy" id="59628"/>
    <lineage>
        <taxon>Eukaryota</taxon>
        <taxon>Metazoa</taxon>
        <taxon>Spiralia</taxon>
        <taxon>Lophotrochozoa</taxon>
        <taxon>Platyhelminthes</taxon>
        <taxon>Trematoda</taxon>
        <taxon>Digenea</taxon>
        <taxon>Plagiorchiida</taxon>
        <taxon>Troglotremata</taxon>
        <taxon>Troglotrematidae</taxon>
        <taxon>Paragonimus</taxon>
    </lineage>
</organism>
<accession>A0A8S9YLH2</accession>
<keyword evidence="1" id="KW-0812">Transmembrane</keyword>
<dbReference type="AlphaFoldDB" id="A0A8S9YLH2"/>
<keyword evidence="3" id="KW-1185">Reference proteome</keyword>
<dbReference type="PANTHER" id="PTHR22619:SF0">
    <property type="entry name" value="ZINC FINGER SWIM DOMAIN-CONTAINING PROTEIN 6-LIKE PROTEIN"/>
    <property type="match status" value="1"/>
</dbReference>
<evidence type="ECO:0000313" key="3">
    <source>
        <dbReference type="Proteomes" id="UP000822476"/>
    </source>
</evidence>
<feature type="transmembrane region" description="Helical" evidence="1">
    <location>
        <begin position="169"/>
        <end position="191"/>
    </location>
</feature>
<dbReference type="GO" id="GO:0031462">
    <property type="term" value="C:Cul2-RING ubiquitin ligase complex"/>
    <property type="evidence" value="ECO:0007669"/>
    <property type="project" value="TreeGrafter"/>
</dbReference>
<evidence type="ECO:0000313" key="2">
    <source>
        <dbReference type="EMBL" id="KAF7255562.1"/>
    </source>
</evidence>
<keyword evidence="1" id="KW-0472">Membrane</keyword>
<keyword evidence="1" id="KW-1133">Transmembrane helix</keyword>
<dbReference type="Proteomes" id="UP000822476">
    <property type="component" value="Unassembled WGS sequence"/>
</dbReference>
<evidence type="ECO:0000256" key="1">
    <source>
        <dbReference type="SAM" id="Phobius"/>
    </source>
</evidence>